<evidence type="ECO:0000259" key="9">
    <source>
        <dbReference type="PROSITE" id="PS51173"/>
    </source>
</evidence>
<dbReference type="CDD" id="cd14014">
    <property type="entry name" value="STKc_PknB_like"/>
    <property type="match status" value="1"/>
</dbReference>
<dbReference type="SUPFAM" id="SSF49384">
    <property type="entry name" value="Carbohydrate-binding domain"/>
    <property type="match status" value="1"/>
</dbReference>
<dbReference type="PANTHER" id="PTHR43289:SF6">
    <property type="entry name" value="SERINE_THREONINE-PROTEIN KINASE NEKL-3"/>
    <property type="match status" value="1"/>
</dbReference>
<feature type="domain" description="CBM2" evidence="9">
    <location>
        <begin position="313"/>
        <end position="419"/>
    </location>
</feature>
<dbReference type="Gene3D" id="2.60.40.290">
    <property type="match status" value="1"/>
</dbReference>
<evidence type="ECO:0000313" key="11">
    <source>
        <dbReference type="Proteomes" id="UP001143480"/>
    </source>
</evidence>
<feature type="compositionally biased region" description="Pro residues" evidence="7">
    <location>
        <begin position="445"/>
        <end position="454"/>
    </location>
</feature>
<evidence type="ECO:0000256" key="4">
    <source>
        <dbReference type="ARBA" id="ARBA00022741"/>
    </source>
</evidence>
<reference evidence="10" key="2">
    <citation type="submission" date="2023-01" db="EMBL/GenBank/DDBJ databases">
        <authorList>
            <person name="Sun Q."/>
            <person name="Evtushenko L."/>
        </authorList>
    </citation>
    <scope>NUCLEOTIDE SEQUENCE</scope>
    <source>
        <strain evidence="10">VKM Ac-1321</strain>
    </source>
</reference>
<dbReference type="Pfam" id="PF00069">
    <property type="entry name" value="Pkinase"/>
    <property type="match status" value="1"/>
</dbReference>
<keyword evidence="2 10" id="KW-0723">Serine/threonine-protein kinase</keyword>
<evidence type="ECO:0000256" key="5">
    <source>
        <dbReference type="ARBA" id="ARBA00022777"/>
    </source>
</evidence>
<dbReference type="RefSeq" id="WP_261961594.1">
    <property type="nucleotide sequence ID" value="NZ_CP073797.1"/>
</dbReference>
<dbReference type="SMART" id="SM00220">
    <property type="entry name" value="S_TKc"/>
    <property type="match status" value="1"/>
</dbReference>
<evidence type="ECO:0000256" key="6">
    <source>
        <dbReference type="ARBA" id="ARBA00022840"/>
    </source>
</evidence>
<dbReference type="GO" id="GO:0004674">
    <property type="term" value="F:protein serine/threonine kinase activity"/>
    <property type="evidence" value="ECO:0007669"/>
    <property type="project" value="UniProtKB-KW"/>
</dbReference>
<dbReference type="GO" id="GO:0030247">
    <property type="term" value="F:polysaccharide binding"/>
    <property type="evidence" value="ECO:0007669"/>
    <property type="project" value="UniProtKB-UniRule"/>
</dbReference>
<dbReference type="EC" id="2.7.11.1" evidence="1"/>
<dbReference type="GO" id="GO:0005975">
    <property type="term" value="P:carbohydrate metabolic process"/>
    <property type="evidence" value="ECO:0007669"/>
    <property type="project" value="InterPro"/>
</dbReference>
<reference evidence="10" key="1">
    <citation type="journal article" date="2014" name="Int. J. Syst. Evol. Microbiol.">
        <title>Complete genome sequence of Corynebacterium casei LMG S-19264T (=DSM 44701T), isolated from a smear-ripened cheese.</title>
        <authorList>
            <consortium name="US DOE Joint Genome Institute (JGI-PGF)"/>
            <person name="Walter F."/>
            <person name="Albersmeier A."/>
            <person name="Kalinowski J."/>
            <person name="Ruckert C."/>
        </authorList>
    </citation>
    <scope>NUCLEOTIDE SEQUENCE</scope>
    <source>
        <strain evidence="10">VKM Ac-1321</strain>
    </source>
</reference>
<evidence type="ECO:0000259" key="8">
    <source>
        <dbReference type="PROSITE" id="PS50011"/>
    </source>
</evidence>
<organism evidence="10 11">
    <name type="scientific">Dactylosporangium matsuzakiense</name>
    <dbReference type="NCBI Taxonomy" id="53360"/>
    <lineage>
        <taxon>Bacteria</taxon>
        <taxon>Bacillati</taxon>
        <taxon>Actinomycetota</taxon>
        <taxon>Actinomycetes</taxon>
        <taxon>Micromonosporales</taxon>
        <taxon>Micromonosporaceae</taxon>
        <taxon>Dactylosporangium</taxon>
    </lineage>
</organism>
<dbReference type="SUPFAM" id="SSF56112">
    <property type="entry name" value="Protein kinase-like (PK-like)"/>
    <property type="match status" value="1"/>
</dbReference>
<dbReference type="PROSITE" id="PS51173">
    <property type="entry name" value="CBM2"/>
    <property type="match status" value="1"/>
</dbReference>
<dbReference type="InterPro" id="IPR000719">
    <property type="entry name" value="Prot_kinase_dom"/>
</dbReference>
<keyword evidence="11" id="KW-1185">Reference proteome</keyword>
<dbReference type="PROSITE" id="PS00108">
    <property type="entry name" value="PROTEIN_KINASE_ST"/>
    <property type="match status" value="1"/>
</dbReference>
<sequence length="477" mass="49045">MSVVWRAFDEILERPVAVKLLAPKLLADPDSRRRIQAEARAAALLSHPHIAQVYDFGHGADGAPYVVMELVTGRSLEEVGELGPATVLQVGAQLAAALAAVHARGLVHRDVKPANVMLTDGGAKLVDFGISAIAGDLSDKGGQILGTPAYLAPERIRGLPTTAATDVYALGLLVYRALAGRFPWPEESTTTGVLEAHRRTRPAPLPPGLADPPVAAAIVRCLAKAPENRPTAAEMAEVLANATAAFSTPPAFAARSFESTRRVLVPRSKRGRVAAAGIVAAAAVGGLAMCSSGNAAADAQAKPSWMVASAPAPSAARVDCTVEYSVRSEQAGSFNADLQLKAAGGDGGWSLTFRVPDGQAIGAIDGVTWHQDGDMVLLGGADMASELSAGAQFKVVGAYRDASQLPTDFVLNGVACRSVLLAPAAQLVVTQVPVTQAPAQRATTAPPPPGPKPPAVNKGPGSGEKGNEGKGPKKKDD</sequence>
<keyword evidence="6" id="KW-0067">ATP-binding</keyword>
<dbReference type="SMART" id="SM00637">
    <property type="entry name" value="CBD_II"/>
    <property type="match status" value="1"/>
</dbReference>
<dbReference type="PANTHER" id="PTHR43289">
    <property type="entry name" value="MITOGEN-ACTIVATED PROTEIN KINASE KINASE KINASE 20-RELATED"/>
    <property type="match status" value="1"/>
</dbReference>
<evidence type="ECO:0000256" key="7">
    <source>
        <dbReference type="SAM" id="MobiDB-lite"/>
    </source>
</evidence>
<dbReference type="InterPro" id="IPR008271">
    <property type="entry name" value="Ser/Thr_kinase_AS"/>
</dbReference>
<dbReference type="Gene3D" id="1.10.510.10">
    <property type="entry name" value="Transferase(Phosphotransferase) domain 1"/>
    <property type="match status" value="1"/>
</dbReference>
<dbReference type="AlphaFoldDB" id="A0A9W6NJW8"/>
<gene>
    <name evidence="10" type="ORF">GCM10017581_011980</name>
</gene>
<dbReference type="InterPro" id="IPR001919">
    <property type="entry name" value="CBD2"/>
</dbReference>
<dbReference type="Gene3D" id="3.30.200.20">
    <property type="entry name" value="Phosphorylase Kinase, domain 1"/>
    <property type="match status" value="1"/>
</dbReference>
<dbReference type="InterPro" id="IPR012291">
    <property type="entry name" value="CBM2_carb-bd_dom_sf"/>
</dbReference>
<evidence type="ECO:0000313" key="10">
    <source>
        <dbReference type="EMBL" id="GLK99457.1"/>
    </source>
</evidence>
<accession>A0A9W6NJW8</accession>
<name>A0A9W6NJW8_9ACTN</name>
<feature type="domain" description="Protein kinase" evidence="8">
    <location>
        <begin position="1"/>
        <end position="246"/>
    </location>
</feature>
<dbReference type="Proteomes" id="UP001143480">
    <property type="component" value="Unassembled WGS sequence"/>
</dbReference>
<dbReference type="Pfam" id="PF00553">
    <property type="entry name" value="CBM_2"/>
    <property type="match status" value="1"/>
</dbReference>
<dbReference type="EMBL" id="BSFP01000004">
    <property type="protein sequence ID" value="GLK99457.1"/>
    <property type="molecule type" value="Genomic_DNA"/>
</dbReference>
<dbReference type="PROSITE" id="PS50011">
    <property type="entry name" value="PROTEIN_KINASE_DOM"/>
    <property type="match status" value="1"/>
</dbReference>
<evidence type="ECO:0000256" key="2">
    <source>
        <dbReference type="ARBA" id="ARBA00022527"/>
    </source>
</evidence>
<feature type="compositionally biased region" description="Basic and acidic residues" evidence="7">
    <location>
        <begin position="465"/>
        <end position="477"/>
    </location>
</feature>
<keyword evidence="3" id="KW-0808">Transferase</keyword>
<keyword evidence="5 10" id="KW-0418">Kinase</keyword>
<dbReference type="InterPro" id="IPR011009">
    <property type="entry name" value="Kinase-like_dom_sf"/>
</dbReference>
<proteinExistence type="predicted"/>
<keyword evidence="4" id="KW-0547">Nucleotide-binding</keyword>
<dbReference type="GO" id="GO:0005524">
    <property type="term" value="F:ATP binding"/>
    <property type="evidence" value="ECO:0007669"/>
    <property type="project" value="UniProtKB-KW"/>
</dbReference>
<feature type="region of interest" description="Disordered" evidence="7">
    <location>
        <begin position="437"/>
        <end position="477"/>
    </location>
</feature>
<dbReference type="InterPro" id="IPR008965">
    <property type="entry name" value="CBM2/CBM3_carb-bd_dom_sf"/>
</dbReference>
<comment type="caution">
    <text evidence="10">The sequence shown here is derived from an EMBL/GenBank/DDBJ whole genome shotgun (WGS) entry which is preliminary data.</text>
</comment>
<protein>
    <recommendedName>
        <fullName evidence="1">non-specific serine/threonine protein kinase</fullName>
        <ecNumber evidence="1">2.7.11.1</ecNumber>
    </recommendedName>
</protein>
<dbReference type="GO" id="GO:0004553">
    <property type="term" value="F:hydrolase activity, hydrolyzing O-glycosyl compounds"/>
    <property type="evidence" value="ECO:0007669"/>
    <property type="project" value="InterPro"/>
</dbReference>
<evidence type="ECO:0000256" key="3">
    <source>
        <dbReference type="ARBA" id="ARBA00022679"/>
    </source>
</evidence>
<evidence type="ECO:0000256" key="1">
    <source>
        <dbReference type="ARBA" id="ARBA00012513"/>
    </source>
</evidence>